<feature type="compositionally biased region" description="Basic residues" evidence="1">
    <location>
        <begin position="50"/>
        <end position="62"/>
    </location>
</feature>
<feature type="region of interest" description="Disordered" evidence="1">
    <location>
        <begin position="1"/>
        <end position="91"/>
    </location>
</feature>
<feature type="compositionally biased region" description="Basic and acidic residues" evidence="1">
    <location>
        <begin position="77"/>
        <end position="91"/>
    </location>
</feature>
<keyword evidence="3" id="KW-1185">Reference proteome</keyword>
<protein>
    <submittedName>
        <fullName evidence="2">Uncharacterized protein</fullName>
    </submittedName>
</protein>
<organism evidence="2 3">
    <name type="scientific">Malus domestica</name>
    <name type="common">Apple</name>
    <name type="synonym">Pyrus malus</name>
    <dbReference type="NCBI Taxonomy" id="3750"/>
    <lineage>
        <taxon>Eukaryota</taxon>
        <taxon>Viridiplantae</taxon>
        <taxon>Streptophyta</taxon>
        <taxon>Embryophyta</taxon>
        <taxon>Tracheophyta</taxon>
        <taxon>Spermatophyta</taxon>
        <taxon>Magnoliopsida</taxon>
        <taxon>eudicotyledons</taxon>
        <taxon>Gunneridae</taxon>
        <taxon>Pentapetalae</taxon>
        <taxon>rosids</taxon>
        <taxon>fabids</taxon>
        <taxon>Rosales</taxon>
        <taxon>Rosaceae</taxon>
        <taxon>Amygdaloideae</taxon>
        <taxon>Maleae</taxon>
        <taxon>Malus</taxon>
    </lineage>
</organism>
<dbReference type="AlphaFoldDB" id="A0A498K8G8"/>
<reference evidence="2 3" key="1">
    <citation type="submission" date="2018-10" db="EMBL/GenBank/DDBJ databases">
        <title>A high-quality apple genome assembly.</title>
        <authorList>
            <person name="Hu J."/>
        </authorList>
    </citation>
    <scope>NUCLEOTIDE SEQUENCE [LARGE SCALE GENOMIC DNA]</scope>
    <source>
        <strain evidence="3">cv. HFTH1</strain>
        <tissue evidence="2">Young leaf</tissue>
    </source>
</reference>
<sequence length="91" mass="9997">MDEDTVQELVLSSDGEDGSLSDTFSAEEDEMEKPAPSKPKHSTDNSKQNAKPRAKRSKKRKTVSLSATGEESGTESEDQRGDGNEDREPLR</sequence>
<dbReference type="Proteomes" id="UP000290289">
    <property type="component" value="Chromosome 3"/>
</dbReference>
<feature type="compositionally biased region" description="Acidic residues" evidence="1">
    <location>
        <begin position="14"/>
        <end position="31"/>
    </location>
</feature>
<gene>
    <name evidence="2" type="ORF">DVH24_038105</name>
</gene>
<evidence type="ECO:0000256" key="1">
    <source>
        <dbReference type="SAM" id="MobiDB-lite"/>
    </source>
</evidence>
<comment type="caution">
    <text evidence="2">The sequence shown here is derived from an EMBL/GenBank/DDBJ whole genome shotgun (WGS) entry which is preliminary data.</text>
</comment>
<dbReference type="EMBL" id="RDQH01000329">
    <property type="protein sequence ID" value="RXI03831.1"/>
    <property type="molecule type" value="Genomic_DNA"/>
</dbReference>
<evidence type="ECO:0000313" key="3">
    <source>
        <dbReference type="Proteomes" id="UP000290289"/>
    </source>
</evidence>
<evidence type="ECO:0000313" key="2">
    <source>
        <dbReference type="EMBL" id="RXI03831.1"/>
    </source>
</evidence>
<proteinExistence type="predicted"/>
<accession>A0A498K8G8</accession>
<dbReference type="STRING" id="3750.A0A498K8G8"/>
<name>A0A498K8G8_MALDO</name>